<dbReference type="CDD" id="cd00118">
    <property type="entry name" value="LysM"/>
    <property type="match status" value="1"/>
</dbReference>
<dbReference type="CDD" id="cd02696">
    <property type="entry name" value="MurNAc-LAA"/>
    <property type="match status" value="1"/>
</dbReference>
<dbReference type="PANTHER" id="PTHR30404:SF0">
    <property type="entry name" value="N-ACETYLMURAMOYL-L-ALANINE AMIDASE AMIC"/>
    <property type="match status" value="1"/>
</dbReference>
<dbReference type="Proteomes" id="UP000180194">
    <property type="component" value="Unassembled WGS sequence"/>
</dbReference>
<dbReference type="InterPro" id="IPR050695">
    <property type="entry name" value="N-acetylmuramoyl_amidase_3"/>
</dbReference>
<dbReference type="SMART" id="SM00257">
    <property type="entry name" value="LysM"/>
    <property type="match status" value="1"/>
</dbReference>
<dbReference type="RefSeq" id="WP_071160456.1">
    <property type="nucleotide sequence ID" value="NZ_JAMAYL010000001.1"/>
</dbReference>
<protein>
    <submittedName>
        <fullName evidence="3">N-acetylmuramoyl-L-alanine amidase</fullName>
    </submittedName>
</protein>
<name>A0ABX3CJ61_9BACI</name>
<dbReference type="Pfam" id="PF01520">
    <property type="entry name" value="Amidase_3"/>
    <property type="match status" value="1"/>
</dbReference>
<dbReference type="InterPro" id="IPR018392">
    <property type="entry name" value="LysM"/>
</dbReference>
<evidence type="ECO:0000259" key="2">
    <source>
        <dbReference type="PROSITE" id="PS51782"/>
    </source>
</evidence>
<sequence>MVKLFIDPGHGGTDPGAVGNGLQEKNLTLQIATRIKDILTLEYDNISIRMSRTGDQTVSLSERTNAANAWGADYFLSVHINAGGGTGYEDYVYPGVGAPTTTYQNNIHAEVIKLVDYYDRGKKQANFHVLRETLMPALLTENGFIDNANDATKLKSSTFIENLARGHVNGIVKSFNLPKKSSAVYHTVVSGDTVYSLSRTYGSTIQQVRDWNNLDADYTIYVGQRLRVNNK</sequence>
<dbReference type="Gene3D" id="3.40.630.40">
    <property type="entry name" value="Zn-dependent exopeptidases"/>
    <property type="match status" value="1"/>
</dbReference>
<dbReference type="InterPro" id="IPR036779">
    <property type="entry name" value="LysM_dom_sf"/>
</dbReference>
<dbReference type="SUPFAM" id="SSF54106">
    <property type="entry name" value="LysM domain"/>
    <property type="match status" value="1"/>
</dbReference>
<dbReference type="Gene3D" id="3.10.350.10">
    <property type="entry name" value="LysM domain"/>
    <property type="match status" value="1"/>
</dbReference>
<proteinExistence type="predicted"/>
<dbReference type="PROSITE" id="PS51782">
    <property type="entry name" value="LYSM"/>
    <property type="match status" value="1"/>
</dbReference>
<keyword evidence="1" id="KW-0378">Hydrolase</keyword>
<evidence type="ECO:0000313" key="4">
    <source>
        <dbReference type="Proteomes" id="UP000180194"/>
    </source>
</evidence>
<organism evidence="3 4">
    <name type="scientific">Cytobacillus oceanisediminis</name>
    <dbReference type="NCBI Taxonomy" id="665099"/>
    <lineage>
        <taxon>Bacteria</taxon>
        <taxon>Bacillati</taxon>
        <taxon>Bacillota</taxon>
        <taxon>Bacilli</taxon>
        <taxon>Bacillales</taxon>
        <taxon>Bacillaceae</taxon>
        <taxon>Cytobacillus</taxon>
    </lineage>
</organism>
<accession>A0ABX3CJ61</accession>
<comment type="caution">
    <text evidence="3">The sequence shown here is derived from an EMBL/GenBank/DDBJ whole genome shotgun (WGS) entry which is preliminary data.</text>
</comment>
<dbReference type="SUPFAM" id="SSF53187">
    <property type="entry name" value="Zn-dependent exopeptidases"/>
    <property type="match status" value="1"/>
</dbReference>
<dbReference type="Pfam" id="PF01476">
    <property type="entry name" value="LysM"/>
    <property type="match status" value="1"/>
</dbReference>
<feature type="domain" description="LysM" evidence="2">
    <location>
        <begin position="184"/>
        <end position="228"/>
    </location>
</feature>
<evidence type="ECO:0000313" key="3">
    <source>
        <dbReference type="EMBL" id="OHX38868.1"/>
    </source>
</evidence>
<evidence type="ECO:0000256" key="1">
    <source>
        <dbReference type="ARBA" id="ARBA00022801"/>
    </source>
</evidence>
<dbReference type="EMBL" id="MBRJ01000079">
    <property type="protein sequence ID" value="OHX38868.1"/>
    <property type="molecule type" value="Genomic_DNA"/>
</dbReference>
<dbReference type="SMART" id="SM00646">
    <property type="entry name" value="Ami_3"/>
    <property type="match status" value="1"/>
</dbReference>
<dbReference type="PANTHER" id="PTHR30404">
    <property type="entry name" value="N-ACETYLMURAMOYL-L-ALANINE AMIDASE"/>
    <property type="match status" value="1"/>
</dbReference>
<gene>
    <name evidence="3" type="ORF">BBV17_05005</name>
</gene>
<reference evidence="3 4" key="1">
    <citation type="submission" date="2016-07" db="EMBL/GenBank/DDBJ databases">
        <title>Bacillus oceanisediminis whole genome.</title>
        <authorList>
            <person name="Pal Y."/>
            <person name="Verma A."/>
            <person name="Mual P."/>
            <person name="Srinivasan K."/>
        </authorList>
    </citation>
    <scope>NUCLEOTIDE SEQUENCE [LARGE SCALE GENOMIC DNA]</scope>
    <source>
        <strain evidence="3 4">Bhandara28</strain>
    </source>
</reference>
<keyword evidence="4" id="KW-1185">Reference proteome</keyword>
<dbReference type="InterPro" id="IPR002508">
    <property type="entry name" value="MurNAc-LAA_cat"/>
</dbReference>